<name>U4U113_DENPD</name>
<evidence type="ECO:0000256" key="3">
    <source>
        <dbReference type="ARBA" id="ARBA00023295"/>
    </source>
</evidence>
<evidence type="ECO:0000313" key="7">
    <source>
        <dbReference type="Proteomes" id="UP000030742"/>
    </source>
</evidence>
<dbReference type="InterPro" id="IPR001360">
    <property type="entry name" value="Glyco_hydro_1"/>
</dbReference>
<dbReference type="GO" id="GO:0005975">
    <property type="term" value="P:carbohydrate metabolic process"/>
    <property type="evidence" value="ECO:0007669"/>
    <property type="project" value="InterPro"/>
</dbReference>
<evidence type="ECO:0000313" key="6">
    <source>
        <dbReference type="EMBL" id="ERL84271.1"/>
    </source>
</evidence>
<dbReference type="Pfam" id="PF00232">
    <property type="entry name" value="Glyco_hydro_1"/>
    <property type="match status" value="1"/>
</dbReference>
<reference evidence="6 7" key="1">
    <citation type="journal article" date="2013" name="Genome Biol.">
        <title>Draft genome of the mountain pine beetle, Dendroctonus ponderosae Hopkins, a major forest pest.</title>
        <authorList>
            <person name="Keeling C.I."/>
            <person name="Yuen M.M."/>
            <person name="Liao N.Y."/>
            <person name="Docking T.R."/>
            <person name="Chan S.K."/>
            <person name="Taylor G.A."/>
            <person name="Palmquist D.L."/>
            <person name="Jackman S.D."/>
            <person name="Nguyen A."/>
            <person name="Li M."/>
            <person name="Henderson H."/>
            <person name="Janes J.K."/>
            <person name="Zhao Y."/>
            <person name="Pandoh P."/>
            <person name="Moore R."/>
            <person name="Sperling F.A."/>
            <person name="Huber D.P."/>
            <person name="Birol I."/>
            <person name="Jones S.J."/>
            <person name="Bohlmann J."/>
        </authorList>
    </citation>
    <scope>NUCLEOTIDE SEQUENCE</scope>
</reference>
<dbReference type="SUPFAM" id="SSF51445">
    <property type="entry name" value="(Trans)glycosidases"/>
    <property type="match status" value="1"/>
</dbReference>
<dbReference type="GO" id="GO:0008422">
    <property type="term" value="F:beta-glucosidase activity"/>
    <property type="evidence" value="ECO:0007669"/>
    <property type="project" value="TreeGrafter"/>
</dbReference>
<comment type="similarity">
    <text evidence="1 4">Belongs to the glycosyl hydrolase 1 family.</text>
</comment>
<evidence type="ECO:0000256" key="2">
    <source>
        <dbReference type="ARBA" id="ARBA00022801"/>
    </source>
</evidence>
<dbReference type="Proteomes" id="UP000030742">
    <property type="component" value="Unassembled WGS sequence"/>
</dbReference>
<dbReference type="PANTHER" id="PTHR10353">
    <property type="entry name" value="GLYCOSYL HYDROLASE"/>
    <property type="match status" value="1"/>
</dbReference>
<protein>
    <recommendedName>
        <fullName evidence="8">Glycoside hydrolase family 1</fullName>
    </recommendedName>
</protein>
<evidence type="ECO:0000313" key="5">
    <source>
        <dbReference type="EMBL" id="ERL83311.1"/>
    </source>
</evidence>
<feature type="non-terminal residue" evidence="6">
    <location>
        <position position="1"/>
    </location>
</feature>
<dbReference type="EMBL" id="KB631373">
    <property type="protein sequence ID" value="ERL84271.1"/>
    <property type="molecule type" value="Genomic_DNA"/>
</dbReference>
<sequence length="133" mass="15221">FDPSWPTSASSWLVSDPPGIRYLLNYLQDKYNPGEIIITENGWSTVPGILNDEGRLSYLKGYLSNILDAVVEDGINVTGYTLWSLLDNFEWSQGYTQRFGIVDVDFESPNRTRTYKSSAEWYKRLIAARQIVD</sequence>
<organism evidence="6 7">
    <name type="scientific">Dendroctonus ponderosae</name>
    <name type="common">Mountain pine beetle</name>
    <dbReference type="NCBI Taxonomy" id="77166"/>
    <lineage>
        <taxon>Eukaryota</taxon>
        <taxon>Metazoa</taxon>
        <taxon>Ecdysozoa</taxon>
        <taxon>Arthropoda</taxon>
        <taxon>Hexapoda</taxon>
        <taxon>Insecta</taxon>
        <taxon>Pterygota</taxon>
        <taxon>Neoptera</taxon>
        <taxon>Endopterygota</taxon>
        <taxon>Coleoptera</taxon>
        <taxon>Polyphaga</taxon>
        <taxon>Cucujiformia</taxon>
        <taxon>Curculionidae</taxon>
        <taxon>Scolytinae</taxon>
        <taxon>Dendroctonus</taxon>
    </lineage>
</organism>
<dbReference type="PRINTS" id="PR00131">
    <property type="entry name" value="GLHYDRLASE1"/>
</dbReference>
<keyword evidence="3" id="KW-0326">Glycosidase</keyword>
<dbReference type="STRING" id="77166.U4U113"/>
<dbReference type="PANTHER" id="PTHR10353:SF36">
    <property type="entry name" value="LP05116P"/>
    <property type="match status" value="1"/>
</dbReference>
<dbReference type="EMBL" id="KB629970">
    <property type="protein sequence ID" value="ERL83311.1"/>
    <property type="molecule type" value="Genomic_DNA"/>
</dbReference>
<dbReference type="Gene3D" id="3.20.20.80">
    <property type="entry name" value="Glycosidases"/>
    <property type="match status" value="1"/>
</dbReference>
<evidence type="ECO:0000256" key="4">
    <source>
        <dbReference type="RuleBase" id="RU003690"/>
    </source>
</evidence>
<evidence type="ECO:0008006" key="8">
    <source>
        <dbReference type="Google" id="ProtNLM"/>
    </source>
</evidence>
<feature type="non-terminal residue" evidence="6">
    <location>
        <position position="133"/>
    </location>
</feature>
<keyword evidence="2" id="KW-0378">Hydrolase</keyword>
<dbReference type="InterPro" id="IPR017853">
    <property type="entry name" value="GH"/>
</dbReference>
<evidence type="ECO:0000256" key="1">
    <source>
        <dbReference type="ARBA" id="ARBA00010838"/>
    </source>
</evidence>
<proteinExistence type="inferred from homology"/>
<dbReference type="AlphaFoldDB" id="U4U113"/>
<accession>U4U113</accession>
<gene>
    <name evidence="5" type="ORF">D910_00195</name>
    <name evidence="6" type="ORF">D910_01652</name>
</gene>